<reference evidence="2 3" key="1">
    <citation type="journal article" date="2019" name="Int. J. Syst. Evol. Microbiol.">
        <title>The Global Catalogue of Microorganisms (GCM) 10K type strain sequencing project: providing services to taxonomists for standard genome sequencing and annotation.</title>
        <authorList>
            <consortium name="The Broad Institute Genomics Platform"/>
            <consortium name="The Broad Institute Genome Sequencing Center for Infectious Disease"/>
            <person name="Wu L."/>
            <person name="Ma J."/>
        </authorList>
    </citation>
    <scope>NUCLEOTIDE SEQUENCE [LARGE SCALE GENOMIC DNA]</scope>
    <source>
        <strain evidence="2 3">JCM 16013</strain>
    </source>
</reference>
<dbReference type="PANTHER" id="PTHR47691">
    <property type="entry name" value="REGULATOR-RELATED"/>
    <property type="match status" value="1"/>
</dbReference>
<dbReference type="Gene3D" id="1.25.40.10">
    <property type="entry name" value="Tetratricopeptide repeat domain"/>
    <property type="match status" value="1"/>
</dbReference>
<organism evidence="2 3">
    <name type="scientific">Catenulispora subtropica</name>
    <dbReference type="NCBI Taxonomy" id="450798"/>
    <lineage>
        <taxon>Bacteria</taxon>
        <taxon>Bacillati</taxon>
        <taxon>Actinomycetota</taxon>
        <taxon>Actinomycetes</taxon>
        <taxon>Catenulisporales</taxon>
        <taxon>Catenulisporaceae</taxon>
        <taxon>Catenulispora</taxon>
    </lineage>
</organism>
<evidence type="ECO:0000313" key="2">
    <source>
        <dbReference type="EMBL" id="GAA1980695.1"/>
    </source>
</evidence>
<dbReference type="CDD" id="cd00093">
    <property type="entry name" value="HTH_XRE"/>
    <property type="match status" value="1"/>
</dbReference>
<name>A0ABN2S5B5_9ACTN</name>
<evidence type="ECO:0000259" key="1">
    <source>
        <dbReference type="PROSITE" id="PS50943"/>
    </source>
</evidence>
<dbReference type="InterPro" id="IPR027417">
    <property type="entry name" value="P-loop_NTPase"/>
</dbReference>
<dbReference type="PANTHER" id="PTHR47691:SF3">
    <property type="entry name" value="HTH-TYPE TRANSCRIPTIONAL REGULATOR RV0890C-RELATED"/>
    <property type="match status" value="1"/>
</dbReference>
<dbReference type="SMART" id="SM00530">
    <property type="entry name" value="HTH_XRE"/>
    <property type="match status" value="1"/>
</dbReference>
<dbReference type="Pfam" id="PF01381">
    <property type="entry name" value="HTH_3"/>
    <property type="match status" value="1"/>
</dbReference>
<dbReference type="EMBL" id="BAAAQM010000027">
    <property type="protein sequence ID" value="GAA1980695.1"/>
    <property type="molecule type" value="Genomic_DNA"/>
</dbReference>
<dbReference type="Pfam" id="PF13401">
    <property type="entry name" value="AAA_22"/>
    <property type="match status" value="1"/>
</dbReference>
<dbReference type="Gene3D" id="1.10.260.40">
    <property type="entry name" value="lambda repressor-like DNA-binding domains"/>
    <property type="match status" value="1"/>
</dbReference>
<dbReference type="RefSeq" id="WP_344659286.1">
    <property type="nucleotide sequence ID" value="NZ_BAAAQM010000027.1"/>
</dbReference>
<keyword evidence="3" id="KW-1185">Reference proteome</keyword>
<dbReference type="InterPro" id="IPR010982">
    <property type="entry name" value="Lambda_DNA-bd_dom_sf"/>
</dbReference>
<sequence length="802" mass="84866">MDHTFAALLREERRAAGLTQEELAHRSGVAQRTISDLERGKFPSPRVQTVRLLAGGLGLSGPRRERLEHAARGLPTGPDPAAVFSRVRIPPTPLIGREADTARVADLLTAGTSRIVTLTGPGGVGKTRLAAAAAAAAATAFPDGVRDVDLVPLRDADDLLRAIAHRLTAPGGGEVADAADLAARLGGDRLLLVLDNMEHLVDHADPLTALVSGCPNLSVLVTSRVPLRVRGEQEYAVAPLPVPGPEEVAGPGAAVGVGGAGGAAGAGTPLPASVELFTLHAARRRYGWRPTAADLRHVGAICRALDGLPLAIELAAERIGSLDPASIVDALASASGALGLLADGPRDLPDRQRSMAASVRWSYEQLPEAGRTLLRSLAIFPARWRWEALAAVGGPQAPVAVAELVDSHLVQIQEGPNGLTYRLSQPVREFAAEQLEQHAETATVSRLLTDYAVELADRAEPHLTGPDQAAWLDRLDDEHDTLRAVLARLVEDGGAEQAIRLSGALWRFWYARGHIRGGRAWLRRALTALDADPSRADPPAAADAVRLARALNGLASLESCLEETAGVPGLYKRAIALWERAGDTAGSSASRTNLGMYEHFYGSPEAARDLYRQAADDARTGGHDRPLGAALVNLGQLLTGIGETEAAEASLDEALEAFRRHGDLRAQADTLGCLAELALTRSRPRQARRHAASARRLFTALNDELGVTQTWEVTARCEAAEGDYAAADERLGKVLARYEELEYPWGAAEAVTARARFAAAGGDPDLAYVLATDAVRRWEGIEDAGDAGQEARDLLTALDDGP</sequence>
<dbReference type="SUPFAM" id="SSF47413">
    <property type="entry name" value="lambda repressor-like DNA-binding domains"/>
    <property type="match status" value="1"/>
</dbReference>
<dbReference type="InterPro" id="IPR001387">
    <property type="entry name" value="Cro/C1-type_HTH"/>
</dbReference>
<dbReference type="InterPro" id="IPR049945">
    <property type="entry name" value="AAA_22"/>
</dbReference>
<dbReference type="PRINTS" id="PR00364">
    <property type="entry name" value="DISEASERSIST"/>
</dbReference>
<comment type="caution">
    <text evidence="2">The sequence shown here is derived from an EMBL/GenBank/DDBJ whole genome shotgun (WGS) entry which is preliminary data.</text>
</comment>
<dbReference type="SUPFAM" id="SSF52540">
    <property type="entry name" value="P-loop containing nucleoside triphosphate hydrolases"/>
    <property type="match status" value="1"/>
</dbReference>
<dbReference type="InterPro" id="IPR011990">
    <property type="entry name" value="TPR-like_helical_dom_sf"/>
</dbReference>
<dbReference type="PROSITE" id="PS50943">
    <property type="entry name" value="HTH_CROC1"/>
    <property type="match status" value="1"/>
</dbReference>
<feature type="domain" description="HTH cro/C1-type" evidence="1">
    <location>
        <begin position="9"/>
        <end position="64"/>
    </location>
</feature>
<dbReference type="SUPFAM" id="SSF48452">
    <property type="entry name" value="TPR-like"/>
    <property type="match status" value="1"/>
</dbReference>
<dbReference type="Gene3D" id="3.40.50.300">
    <property type="entry name" value="P-loop containing nucleotide triphosphate hydrolases"/>
    <property type="match status" value="1"/>
</dbReference>
<proteinExistence type="predicted"/>
<accession>A0ABN2S5B5</accession>
<dbReference type="Proteomes" id="UP001499854">
    <property type="component" value="Unassembled WGS sequence"/>
</dbReference>
<gene>
    <name evidence="2" type="ORF">GCM10009838_47350</name>
</gene>
<protein>
    <recommendedName>
        <fullName evidence="1">HTH cro/C1-type domain-containing protein</fullName>
    </recommendedName>
</protein>
<evidence type="ECO:0000313" key="3">
    <source>
        <dbReference type="Proteomes" id="UP001499854"/>
    </source>
</evidence>